<reference evidence="2" key="1">
    <citation type="journal article" date="2014" name="Int. J. Syst. Evol. Microbiol.">
        <title>Complete genome sequence of Corynebacterium casei LMG S-19264T (=DSM 44701T), isolated from a smear-ripened cheese.</title>
        <authorList>
            <consortium name="US DOE Joint Genome Institute (JGI-PGF)"/>
            <person name="Walter F."/>
            <person name="Albersmeier A."/>
            <person name="Kalinowski J."/>
            <person name="Ruckert C."/>
        </authorList>
    </citation>
    <scope>NUCLEOTIDE SEQUENCE</scope>
    <source>
        <strain evidence="2">CGMCC 1.15448</strain>
    </source>
</reference>
<dbReference type="PANTHER" id="PTHR36453:SF1">
    <property type="entry name" value="RIGHT HANDED BETA HELIX DOMAIN-CONTAINING PROTEIN"/>
    <property type="match status" value="1"/>
</dbReference>
<dbReference type="InterPro" id="IPR006626">
    <property type="entry name" value="PbH1"/>
</dbReference>
<dbReference type="Proteomes" id="UP000607559">
    <property type="component" value="Unassembled WGS sequence"/>
</dbReference>
<sequence length="467" mass="51157">MLVLNGFQQPMGRYPNSGYLIYRSHVGITSIKSDQLAAMPDWRGAGIVIRKNRWVLDKGSIGSHKDGIISYTGGSKNMPTDGYGYFIQNDLRTLDSSGEWYFDPSTREVYVFFGKKGPNTCNVNVSDRDFLVVINNQQFVKFENLAFEGAGVSAFTISNSKNISIRDCRIDLSATDAIRASGSSYLGIEKCYIDHSQNDAINLDMGCGFATVRNNSIRNTGLLPGMGESGTGSYQAVTLFGDSSIVEGNDIDSTGYNAIYFGGNSTIVKNNRIAHFCAVKDDGAGIYVGDWRVTTRKKITGNIVSHGIGAPAGTRSFEPGPPVEGIYIDDNSSGVDVEANTISDCPDAGIKIHNAHEVKIKGNTSFDNAIQLLLAEDTFSSHSAVRNIQCYGNRFRCRSAGQLCLNIISTADDLDSFVRMDGNYYYPPDKSHEVIRLVSKIWSASSVTENLSLSRWQELYKQDLHSL</sequence>
<evidence type="ECO:0000313" key="2">
    <source>
        <dbReference type="EMBL" id="GGB20191.1"/>
    </source>
</evidence>
<dbReference type="EMBL" id="BMJC01000006">
    <property type="protein sequence ID" value="GGB20191.1"/>
    <property type="molecule type" value="Genomic_DNA"/>
</dbReference>
<evidence type="ECO:0000259" key="1">
    <source>
        <dbReference type="Pfam" id="PF13229"/>
    </source>
</evidence>
<dbReference type="AlphaFoldDB" id="A0A8J2XTT7"/>
<dbReference type="InterPro" id="IPR039448">
    <property type="entry name" value="Beta_helix"/>
</dbReference>
<dbReference type="InterPro" id="IPR011050">
    <property type="entry name" value="Pectin_lyase_fold/virulence"/>
</dbReference>
<dbReference type="InterPro" id="IPR012334">
    <property type="entry name" value="Pectin_lyas_fold"/>
</dbReference>
<comment type="caution">
    <text evidence="2">The sequence shown here is derived from an EMBL/GenBank/DDBJ whole genome shotgun (WGS) entry which is preliminary data.</text>
</comment>
<dbReference type="Gene3D" id="2.160.20.10">
    <property type="entry name" value="Single-stranded right-handed beta-helix, Pectin lyase-like"/>
    <property type="match status" value="2"/>
</dbReference>
<protein>
    <recommendedName>
        <fullName evidence="1">Right handed beta helix domain-containing protein</fullName>
    </recommendedName>
</protein>
<dbReference type="SUPFAM" id="SSF51126">
    <property type="entry name" value="Pectin lyase-like"/>
    <property type="match status" value="1"/>
</dbReference>
<proteinExistence type="predicted"/>
<organism evidence="2 3">
    <name type="scientific">Puia dinghuensis</name>
    <dbReference type="NCBI Taxonomy" id="1792502"/>
    <lineage>
        <taxon>Bacteria</taxon>
        <taxon>Pseudomonadati</taxon>
        <taxon>Bacteroidota</taxon>
        <taxon>Chitinophagia</taxon>
        <taxon>Chitinophagales</taxon>
        <taxon>Chitinophagaceae</taxon>
        <taxon>Puia</taxon>
    </lineage>
</organism>
<dbReference type="SMART" id="SM00710">
    <property type="entry name" value="PbH1"/>
    <property type="match status" value="6"/>
</dbReference>
<dbReference type="PANTHER" id="PTHR36453">
    <property type="entry name" value="SECRETED PROTEIN-RELATED"/>
    <property type="match status" value="1"/>
</dbReference>
<feature type="domain" description="Right handed beta helix" evidence="1">
    <location>
        <begin position="122"/>
        <end position="273"/>
    </location>
</feature>
<keyword evidence="3" id="KW-1185">Reference proteome</keyword>
<gene>
    <name evidence="2" type="ORF">GCM10011511_49910</name>
</gene>
<evidence type="ECO:0000313" key="3">
    <source>
        <dbReference type="Proteomes" id="UP000607559"/>
    </source>
</evidence>
<dbReference type="Pfam" id="PF13229">
    <property type="entry name" value="Beta_helix"/>
    <property type="match status" value="1"/>
</dbReference>
<reference evidence="2" key="2">
    <citation type="submission" date="2020-09" db="EMBL/GenBank/DDBJ databases">
        <authorList>
            <person name="Sun Q."/>
            <person name="Zhou Y."/>
        </authorList>
    </citation>
    <scope>NUCLEOTIDE SEQUENCE</scope>
    <source>
        <strain evidence="2">CGMCC 1.15448</strain>
    </source>
</reference>
<name>A0A8J2XTT7_9BACT</name>
<accession>A0A8J2XTT7</accession>